<feature type="region of interest" description="Disordered" evidence="1">
    <location>
        <begin position="185"/>
        <end position="204"/>
    </location>
</feature>
<evidence type="ECO:0000256" key="1">
    <source>
        <dbReference type="SAM" id="MobiDB-lite"/>
    </source>
</evidence>
<name>A0A433TBF3_ELYCH</name>
<comment type="caution">
    <text evidence="2">The sequence shown here is derived from an EMBL/GenBank/DDBJ whole genome shotgun (WGS) entry which is preliminary data.</text>
</comment>
<keyword evidence="3" id="KW-1185">Reference proteome</keyword>
<feature type="region of interest" description="Disordered" evidence="1">
    <location>
        <begin position="211"/>
        <end position="240"/>
    </location>
</feature>
<accession>A0A433TBF3</accession>
<dbReference type="EMBL" id="RQTK01000486">
    <property type="protein sequence ID" value="RUS78840.1"/>
    <property type="molecule type" value="Genomic_DNA"/>
</dbReference>
<organism evidence="2 3">
    <name type="scientific">Elysia chlorotica</name>
    <name type="common">Eastern emerald elysia</name>
    <name type="synonym">Sea slug</name>
    <dbReference type="NCBI Taxonomy" id="188477"/>
    <lineage>
        <taxon>Eukaryota</taxon>
        <taxon>Metazoa</taxon>
        <taxon>Spiralia</taxon>
        <taxon>Lophotrochozoa</taxon>
        <taxon>Mollusca</taxon>
        <taxon>Gastropoda</taxon>
        <taxon>Heterobranchia</taxon>
        <taxon>Euthyneura</taxon>
        <taxon>Panpulmonata</taxon>
        <taxon>Sacoglossa</taxon>
        <taxon>Placobranchoidea</taxon>
        <taxon>Plakobranchidae</taxon>
        <taxon>Elysia</taxon>
    </lineage>
</organism>
<sequence>MVDLRQRAQGSQGPAVAPPAANLDDSRYREAAAAYAMMGIAGYTDPRVVGSRPHGQSYLGMYPWYNETALTQAMMESRQPLPGMMGNLGNLGYAGGPSFVDPRLREQHGRSSGVARDDQQYARGLEDMDAGQGYARDSAAQAYSQEMMTALARHRDYEGGMGGHQRYHTQGDLDQLEQQYKAHRDASRESRFGPGTQTHHGMMRAGLQDDVGISGRDERGYGALSSSSHGQGGSIHRSWM</sequence>
<dbReference type="Proteomes" id="UP000271974">
    <property type="component" value="Unassembled WGS sequence"/>
</dbReference>
<reference evidence="2 3" key="1">
    <citation type="submission" date="2019-01" db="EMBL/GenBank/DDBJ databases">
        <title>A draft genome assembly of the solar-powered sea slug Elysia chlorotica.</title>
        <authorList>
            <person name="Cai H."/>
            <person name="Li Q."/>
            <person name="Fang X."/>
            <person name="Li J."/>
            <person name="Curtis N.E."/>
            <person name="Altenburger A."/>
            <person name="Shibata T."/>
            <person name="Feng M."/>
            <person name="Maeda T."/>
            <person name="Schwartz J.A."/>
            <person name="Shigenobu S."/>
            <person name="Lundholm N."/>
            <person name="Nishiyama T."/>
            <person name="Yang H."/>
            <person name="Hasebe M."/>
            <person name="Li S."/>
            <person name="Pierce S.K."/>
            <person name="Wang J."/>
        </authorList>
    </citation>
    <scope>NUCLEOTIDE SEQUENCE [LARGE SCALE GENOMIC DNA]</scope>
    <source>
        <strain evidence="2">EC2010</strain>
        <tissue evidence="2">Whole organism of an adult</tissue>
    </source>
</reference>
<evidence type="ECO:0000313" key="3">
    <source>
        <dbReference type="Proteomes" id="UP000271974"/>
    </source>
</evidence>
<feature type="region of interest" description="Disordered" evidence="1">
    <location>
        <begin position="1"/>
        <end position="22"/>
    </location>
</feature>
<proteinExistence type="predicted"/>
<evidence type="ECO:0000313" key="2">
    <source>
        <dbReference type="EMBL" id="RUS78840.1"/>
    </source>
</evidence>
<dbReference type="AlphaFoldDB" id="A0A433TBF3"/>
<protein>
    <submittedName>
        <fullName evidence="2">Uncharacterized protein</fullName>
    </submittedName>
</protein>
<gene>
    <name evidence="2" type="ORF">EGW08_013382</name>
</gene>